<comment type="caution">
    <text evidence="3">The sequence shown here is derived from an EMBL/GenBank/DDBJ whole genome shotgun (WGS) entry which is preliminary data.</text>
</comment>
<evidence type="ECO:0000313" key="3">
    <source>
        <dbReference type="EMBL" id="NER27914.1"/>
    </source>
</evidence>
<proteinExistence type="inferred from homology"/>
<dbReference type="PANTHER" id="PTHR30486">
    <property type="entry name" value="TWITCHING MOTILITY PROTEIN PILT"/>
    <property type="match status" value="1"/>
</dbReference>
<comment type="similarity">
    <text evidence="1">Belongs to the GSP E family.</text>
</comment>
<dbReference type="InterPro" id="IPR027417">
    <property type="entry name" value="P-loop_NTPase"/>
</dbReference>
<dbReference type="InterPro" id="IPR006321">
    <property type="entry name" value="PilT/PilU"/>
</dbReference>
<evidence type="ECO:0000259" key="2">
    <source>
        <dbReference type="PROSITE" id="PS00662"/>
    </source>
</evidence>
<protein>
    <submittedName>
        <fullName evidence="3">Type IV pilus twitching motility protein PilT</fullName>
    </submittedName>
</protein>
<dbReference type="Gene3D" id="3.30.450.90">
    <property type="match status" value="1"/>
</dbReference>
<dbReference type="SMART" id="SM00382">
    <property type="entry name" value="AAA"/>
    <property type="match status" value="1"/>
</dbReference>
<name>A0A6B3NCW9_9CYAN</name>
<dbReference type="GO" id="GO:0005524">
    <property type="term" value="F:ATP binding"/>
    <property type="evidence" value="ECO:0007669"/>
    <property type="project" value="InterPro"/>
</dbReference>
<gene>
    <name evidence="3" type="ORF">F6J89_09825</name>
</gene>
<dbReference type="EMBL" id="JAAHFQ010000148">
    <property type="protein sequence ID" value="NER27914.1"/>
    <property type="molecule type" value="Genomic_DNA"/>
</dbReference>
<reference evidence="3" key="1">
    <citation type="submission" date="2019-11" db="EMBL/GenBank/DDBJ databases">
        <title>Genomic insights into an expanded diversity of filamentous marine cyanobacteria reveals the extraordinary biosynthetic potential of Moorea and Okeania.</title>
        <authorList>
            <person name="Ferreira Leao T."/>
            <person name="Wang M."/>
            <person name="Moss N."/>
            <person name="Da Silva R."/>
            <person name="Sanders J."/>
            <person name="Nurk S."/>
            <person name="Gurevich A."/>
            <person name="Humphrey G."/>
            <person name="Reher R."/>
            <person name="Zhu Q."/>
            <person name="Belda-Ferre P."/>
            <person name="Glukhov E."/>
            <person name="Rex R."/>
            <person name="Dorrestein P.C."/>
            <person name="Knight R."/>
            <person name="Pevzner P."/>
            <person name="Gerwick W.H."/>
            <person name="Gerwick L."/>
        </authorList>
    </citation>
    <scope>NUCLEOTIDE SEQUENCE</scope>
    <source>
        <strain evidence="3">SIO1C4</strain>
    </source>
</reference>
<evidence type="ECO:0000256" key="1">
    <source>
        <dbReference type="ARBA" id="ARBA00006611"/>
    </source>
</evidence>
<dbReference type="SUPFAM" id="SSF52540">
    <property type="entry name" value="P-loop containing nucleoside triphosphate hydrolases"/>
    <property type="match status" value="1"/>
</dbReference>
<dbReference type="InterPro" id="IPR050921">
    <property type="entry name" value="T4SS_GSP_E_ATPase"/>
</dbReference>
<dbReference type="InterPro" id="IPR003593">
    <property type="entry name" value="AAA+_ATPase"/>
</dbReference>
<dbReference type="Gene3D" id="3.40.50.300">
    <property type="entry name" value="P-loop containing nucleotide triphosphate hydrolases"/>
    <property type="match status" value="1"/>
</dbReference>
<dbReference type="InterPro" id="IPR001482">
    <property type="entry name" value="T2SS/T4SS_dom"/>
</dbReference>
<feature type="domain" description="Bacterial type II secretion system protein E" evidence="2">
    <location>
        <begin position="261"/>
        <end position="275"/>
    </location>
</feature>
<dbReference type="NCBIfam" id="TIGR01420">
    <property type="entry name" value="pilT_fam"/>
    <property type="match status" value="1"/>
</dbReference>
<organism evidence="3">
    <name type="scientific">Symploca sp. SIO1C4</name>
    <dbReference type="NCBI Taxonomy" id="2607765"/>
    <lineage>
        <taxon>Bacteria</taxon>
        <taxon>Bacillati</taxon>
        <taxon>Cyanobacteriota</taxon>
        <taxon>Cyanophyceae</taxon>
        <taxon>Coleofasciculales</taxon>
        <taxon>Coleofasciculaceae</taxon>
        <taxon>Symploca</taxon>
    </lineage>
</organism>
<dbReference type="Pfam" id="PF00437">
    <property type="entry name" value="T2SSE"/>
    <property type="match status" value="1"/>
</dbReference>
<dbReference type="PROSITE" id="PS00662">
    <property type="entry name" value="T2SP_E"/>
    <property type="match status" value="1"/>
</dbReference>
<dbReference type="AlphaFoldDB" id="A0A6B3NCW9"/>
<dbReference type="CDD" id="cd01131">
    <property type="entry name" value="PilT"/>
    <property type="match status" value="1"/>
</dbReference>
<sequence length="421" mass="46913">MTGPVVDRTGSWRLDLLFQQPGNHHLKIGIDDESVNLNIQVLGNQPKHATVGNAIAPPPPGKLPLKEAAAPTLEQLVKQAYEKGASDLHLGVGKIPCFRLRGYMRATQYPETDEKTFFSWLQEVLNPEEIQRFKEMMDFDGSAEYKFSRVRINVFNTIKGPAMVLRLIPIKILTIDDLNLPPVLKEICYQDKGLVLITGPTGSGKSTTLAAMIDYLNDLPKHIITIEDPIEFVHQNRQAVIDQRQVGNHTLMFENGLKACLREDPDVILIGELRDRNTVNTAIKAAQTGHLVFGTLHTNSAVKTMERILSLYNPDEQNAVRLQAAETLIAVIAQSLVETTDGKRTAVHEILVNTETVKDLIKRGELGEIELLIPECTIDGMCSMNQSLYKLYEEGQITEETALSTSPNSNEMTRMLKGVIR</sequence>
<dbReference type="GO" id="GO:0016887">
    <property type="term" value="F:ATP hydrolysis activity"/>
    <property type="evidence" value="ECO:0007669"/>
    <property type="project" value="InterPro"/>
</dbReference>
<accession>A0A6B3NCW9</accession>